<feature type="region of interest" description="Disordered" evidence="1">
    <location>
        <begin position="305"/>
        <end position="357"/>
    </location>
</feature>
<feature type="compositionally biased region" description="Basic and acidic residues" evidence="1">
    <location>
        <begin position="305"/>
        <end position="317"/>
    </location>
</feature>
<gene>
    <name evidence="2" type="ORF">PINE0816_LOCUS13640</name>
</gene>
<feature type="compositionally biased region" description="Polar residues" evidence="1">
    <location>
        <begin position="318"/>
        <end position="332"/>
    </location>
</feature>
<protein>
    <submittedName>
        <fullName evidence="2">Uncharacterized protein</fullName>
    </submittedName>
</protein>
<feature type="compositionally biased region" description="Basic and acidic residues" evidence="1">
    <location>
        <begin position="339"/>
        <end position="350"/>
    </location>
</feature>
<evidence type="ECO:0000256" key="1">
    <source>
        <dbReference type="SAM" id="MobiDB-lite"/>
    </source>
</evidence>
<dbReference type="AlphaFoldDB" id="A0A7S0GHR0"/>
<evidence type="ECO:0000313" key="2">
    <source>
        <dbReference type="EMBL" id="CAD8417505.1"/>
    </source>
</evidence>
<accession>A0A7S0GHR0</accession>
<organism evidence="2">
    <name type="scientific">Proboscia inermis</name>
    <dbReference type="NCBI Taxonomy" id="420281"/>
    <lineage>
        <taxon>Eukaryota</taxon>
        <taxon>Sar</taxon>
        <taxon>Stramenopiles</taxon>
        <taxon>Ochrophyta</taxon>
        <taxon>Bacillariophyta</taxon>
        <taxon>Coscinodiscophyceae</taxon>
        <taxon>Rhizosoleniophycidae</taxon>
        <taxon>Rhizosoleniales</taxon>
        <taxon>Rhizosoleniaceae</taxon>
        <taxon>Proboscia</taxon>
    </lineage>
</organism>
<reference evidence="2" key="1">
    <citation type="submission" date="2021-01" db="EMBL/GenBank/DDBJ databases">
        <authorList>
            <person name="Corre E."/>
            <person name="Pelletier E."/>
            <person name="Niang G."/>
            <person name="Scheremetjew M."/>
            <person name="Finn R."/>
            <person name="Kale V."/>
            <person name="Holt S."/>
            <person name="Cochrane G."/>
            <person name="Meng A."/>
            <person name="Brown T."/>
            <person name="Cohen L."/>
        </authorList>
    </citation>
    <scope>NUCLEOTIDE SEQUENCE</scope>
    <source>
        <strain evidence="2">CCAP1064/1</strain>
    </source>
</reference>
<feature type="region of interest" description="Disordered" evidence="1">
    <location>
        <begin position="69"/>
        <end position="106"/>
    </location>
</feature>
<sequence>MNIMITQSFGQKQKGFLKYLRERQKSAFGFFPSGGGSEEGLFVVPHQQQQNDIDENSFSCQFVMDKRLVLKPRPKQPPPNKKRADVQRIQHQHAVHSNSSSSSSAMGGKNGFLGKFLSAQRRTASCLAAVPKSAIVKAIDAQNIDNLDDDDNVDNNGTNRCLTKQQVLAKFRESVAQKFLTFQSSKIETSIKIAVLLSEHVGKLSPSDKDGRIGVNLDVLKFIVHEQVEEIGDEDNWIAAKEPNAEFFMDECNIMVYKDGHCPPEVLEELNKGEMTDEVRGQQQALKDAQLKQAARENARHMAMITKKEQESGRMRDQSGSSGNEDVISTLNTKKRDRRSIEEIQRDMHNDHKRGRI</sequence>
<proteinExistence type="predicted"/>
<name>A0A7S0GHR0_9STRA</name>
<dbReference type="EMBL" id="HBEL01029367">
    <property type="protein sequence ID" value="CAD8417505.1"/>
    <property type="molecule type" value="Transcribed_RNA"/>
</dbReference>